<sequence>MLKHSENVVDKKFENTKKTEIRYMDGEERNKATTLAENNCIKF</sequence>
<dbReference type="InParanoid" id="E3N8K3"/>
<dbReference type="EMBL" id="DS268557">
    <property type="protein sequence ID" value="EFO89495.1"/>
    <property type="molecule type" value="Genomic_DNA"/>
</dbReference>
<evidence type="ECO:0000313" key="2">
    <source>
        <dbReference type="Proteomes" id="UP000008281"/>
    </source>
</evidence>
<keyword evidence="2" id="KW-1185">Reference proteome</keyword>
<dbReference type="HOGENOM" id="CLU_3242676_0_0_1"/>
<name>E3N8K3_CAERE</name>
<organism evidence="2">
    <name type="scientific">Caenorhabditis remanei</name>
    <name type="common">Caenorhabditis vulgaris</name>
    <dbReference type="NCBI Taxonomy" id="31234"/>
    <lineage>
        <taxon>Eukaryota</taxon>
        <taxon>Metazoa</taxon>
        <taxon>Ecdysozoa</taxon>
        <taxon>Nematoda</taxon>
        <taxon>Chromadorea</taxon>
        <taxon>Rhabditida</taxon>
        <taxon>Rhabditina</taxon>
        <taxon>Rhabditomorpha</taxon>
        <taxon>Rhabditoidea</taxon>
        <taxon>Rhabditidae</taxon>
        <taxon>Peloderinae</taxon>
        <taxon>Caenorhabditis</taxon>
    </lineage>
</organism>
<accession>E3N8K3</accession>
<reference evidence="1" key="1">
    <citation type="submission" date="2007-07" db="EMBL/GenBank/DDBJ databases">
        <title>PCAP assembly of the Caenorhabditis remanei genome.</title>
        <authorList>
            <consortium name="The Caenorhabditis remanei Sequencing Consortium"/>
            <person name="Wilson R.K."/>
        </authorList>
    </citation>
    <scope>NUCLEOTIDE SEQUENCE [LARGE SCALE GENOMIC DNA]</scope>
    <source>
        <strain evidence="1">PB4641</strain>
    </source>
</reference>
<gene>
    <name evidence="1" type="ORF">CRE_18162</name>
</gene>
<evidence type="ECO:0000313" key="1">
    <source>
        <dbReference type="EMBL" id="EFO89495.1"/>
    </source>
</evidence>
<dbReference type="Proteomes" id="UP000008281">
    <property type="component" value="Unassembled WGS sequence"/>
</dbReference>
<dbReference type="AlphaFoldDB" id="E3N8K3"/>
<proteinExistence type="predicted"/>
<protein>
    <submittedName>
        <fullName evidence="1">Uncharacterized protein</fullName>
    </submittedName>
</protein>